<sequence>MRKFLLKNDDILNILYENNILVVKSNISQFCTKFTKFEKIIYSKKDEKYFITTYNFDKKTKFEVLTSKDEYKKALKISPVINKQSYKFSIEGSDFILDDYKDFAILEFDNKESNFNLPTIFEDIDMKEIMDEKFYDDLFFYKKSYLKFDSKKTIQAIKNSPFLELVFPDDIDAYKAFLILINQFNFQYLSTFEKYTLTKNSDFLYDLRQKTIEISSLLNEFKDIIDDEIFTNLQNLLKQNLDSIDEIYKFKSLIDYFKTISYSKKTINSLEFVLKNQNEFFGFKKDFNYEIFLEDFNGFYKKDSKILKEFVARKIRFNLVLVQKKFNKLSSESLNSEFFEFKIFIDSLKSLLKSFYLVFDIKIIKKIYKEVLKLSIRLDDLYDRNSWCEIINLYDKGENKAFLKEQKDEISVFMFELRSKLIGEKSKFIDEARRSSKVLKVYYKKEIYEKSKQNR</sequence>
<evidence type="ECO:0008006" key="2">
    <source>
        <dbReference type="Google" id="ProtNLM"/>
    </source>
</evidence>
<gene>
    <name evidence="1" type="ORF">CULFYP111_00532</name>
</gene>
<evidence type="ECO:0000313" key="1">
    <source>
        <dbReference type="EMBL" id="VYS82476.1"/>
    </source>
</evidence>
<proteinExistence type="predicted"/>
<reference evidence="1" key="1">
    <citation type="submission" date="2019-11" db="EMBL/GenBank/DDBJ databases">
        <authorList>
            <person name="Feng L."/>
        </authorList>
    </citation>
    <scope>NUCLEOTIDE SEQUENCE</scope>
    <source>
        <strain evidence="1">CUreolyticusLFYP111</strain>
    </source>
</reference>
<dbReference type="AlphaFoldDB" id="A0A6N2RNY2"/>
<accession>A0A6N2RNY2</accession>
<dbReference type="RefSeq" id="WP_156847004.1">
    <property type="nucleotide sequence ID" value="NZ_CACRSK010000001.1"/>
</dbReference>
<name>A0A6N2RNY2_9BACT</name>
<dbReference type="EMBL" id="CACRSK010000001">
    <property type="protein sequence ID" value="VYS82476.1"/>
    <property type="molecule type" value="Genomic_DNA"/>
</dbReference>
<organism evidence="1">
    <name type="scientific">Campylobacter ureolyticus</name>
    <dbReference type="NCBI Taxonomy" id="827"/>
    <lineage>
        <taxon>Bacteria</taxon>
        <taxon>Pseudomonadati</taxon>
        <taxon>Campylobacterota</taxon>
        <taxon>Epsilonproteobacteria</taxon>
        <taxon>Campylobacterales</taxon>
        <taxon>Campylobacteraceae</taxon>
        <taxon>Campylobacter</taxon>
    </lineage>
</organism>
<protein>
    <recommendedName>
        <fullName evidence="2">CHAD domain-containing protein</fullName>
    </recommendedName>
</protein>